<dbReference type="Proteomes" id="UP001642487">
    <property type="component" value="Chromosome 3"/>
</dbReference>
<feature type="compositionally biased region" description="Basic and acidic residues" evidence="1">
    <location>
        <begin position="69"/>
        <end position="95"/>
    </location>
</feature>
<organism evidence="2 3">
    <name type="scientific">Citrullus colocynthis</name>
    <name type="common">colocynth</name>
    <dbReference type="NCBI Taxonomy" id="252529"/>
    <lineage>
        <taxon>Eukaryota</taxon>
        <taxon>Viridiplantae</taxon>
        <taxon>Streptophyta</taxon>
        <taxon>Embryophyta</taxon>
        <taxon>Tracheophyta</taxon>
        <taxon>Spermatophyta</taxon>
        <taxon>Magnoliopsida</taxon>
        <taxon>eudicotyledons</taxon>
        <taxon>Gunneridae</taxon>
        <taxon>Pentapetalae</taxon>
        <taxon>rosids</taxon>
        <taxon>fabids</taxon>
        <taxon>Cucurbitales</taxon>
        <taxon>Cucurbitaceae</taxon>
        <taxon>Benincaseae</taxon>
        <taxon>Citrullus</taxon>
    </lineage>
</organism>
<protein>
    <submittedName>
        <fullName evidence="2">Uncharacterized protein</fullName>
    </submittedName>
</protein>
<keyword evidence="3" id="KW-1185">Reference proteome</keyword>
<feature type="region of interest" description="Disordered" evidence="1">
    <location>
        <begin position="28"/>
        <end position="98"/>
    </location>
</feature>
<sequence>MVGEVSGTTVEAEEATMTSKTIKIIMKRRPLVAKDDGDKEREGKAFIVRVPDREERKGRGKKERKKERKKEMKERRREISEKEREVSLNAERETHEEAEDRDLLLWPYEMRTGLRGLHWPRVKLIHRRIAAFPRLLNQRANSRRSS</sequence>
<name>A0ABP0YAN7_9ROSI</name>
<gene>
    <name evidence="2" type="ORF">CITCOLO1_LOCUS8623</name>
</gene>
<feature type="region of interest" description="Disordered" evidence="1">
    <location>
        <begin position="1"/>
        <end position="20"/>
    </location>
</feature>
<feature type="compositionally biased region" description="Basic and acidic residues" evidence="1">
    <location>
        <begin position="32"/>
        <end position="57"/>
    </location>
</feature>
<accession>A0ABP0YAN7</accession>
<evidence type="ECO:0000313" key="2">
    <source>
        <dbReference type="EMBL" id="CAK9316750.1"/>
    </source>
</evidence>
<feature type="compositionally biased region" description="Basic residues" evidence="1">
    <location>
        <begin position="58"/>
        <end position="68"/>
    </location>
</feature>
<evidence type="ECO:0000313" key="3">
    <source>
        <dbReference type="Proteomes" id="UP001642487"/>
    </source>
</evidence>
<dbReference type="EMBL" id="OZ021737">
    <property type="protein sequence ID" value="CAK9316750.1"/>
    <property type="molecule type" value="Genomic_DNA"/>
</dbReference>
<reference evidence="2 3" key="1">
    <citation type="submission" date="2024-03" db="EMBL/GenBank/DDBJ databases">
        <authorList>
            <person name="Gkanogiannis A."/>
            <person name="Becerra Lopez-Lavalle L."/>
        </authorList>
    </citation>
    <scope>NUCLEOTIDE SEQUENCE [LARGE SCALE GENOMIC DNA]</scope>
</reference>
<proteinExistence type="predicted"/>
<evidence type="ECO:0000256" key="1">
    <source>
        <dbReference type="SAM" id="MobiDB-lite"/>
    </source>
</evidence>